<name>A0AAV4F969_9GAST</name>
<comment type="caution">
    <text evidence="1">The sequence shown here is derived from an EMBL/GenBank/DDBJ whole genome shotgun (WGS) entry which is preliminary data.</text>
</comment>
<reference evidence="1 2" key="1">
    <citation type="journal article" date="2021" name="Elife">
        <title>Chloroplast acquisition without the gene transfer in kleptoplastic sea slugs, Plakobranchus ocellatus.</title>
        <authorList>
            <person name="Maeda T."/>
            <person name="Takahashi S."/>
            <person name="Yoshida T."/>
            <person name="Shimamura S."/>
            <person name="Takaki Y."/>
            <person name="Nagai Y."/>
            <person name="Toyoda A."/>
            <person name="Suzuki Y."/>
            <person name="Arimoto A."/>
            <person name="Ishii H."/>
            <person name="Satoh N."/>
            <person name="Nishiyama T."/>
            <person name="Hasebe M."/>
            <person name="Maruyama T."/>
            <person name="Minagawa J."/>
            <person name="Obokata J."/>
            <person name="Shigenobu S."/>
        </authorList>
    </citation>
    <scope>NUCLEOTIDE SEQUENCE [LARGE SCALE GENOMIC DNA]</scope>
</reference>
<evidence type="ECO:0000313" key="2">
    <source>
        <dbReference type="Proteomes" id="UP000762676"/>
    </source>
</evidence>
<evidence type="ECO:0000313" key="1">
    <source>
        <dbReference type="EMBL" id="GFR69767.1"/>
    </source>
</evidence>
<gene>
    <name evidence="1" type="ORF">ElyMa_003765700</name>
</gene>
<organism evidence="1 2">
    <name type="scientific">Elysia marginata</name>
    <dbReference type="NCBI Taxonomy" id="1093978"/>
    <lineage>
        <taxon>Eukaryota</taxon>
        <taxon>Metazoa</taxon>
        <taxon>Spiralia</taxon>
        <taxon>Lophotrochozoa</taxon>
        <taxon>Mollusca</taxon>
        <taxon>Gastropoda</taxon>
        <taxon>Heterobranchia</taxon>
        <taxon>Euthyneura</taxon>
        <taxon>Panpulmonata</taxon>
        <taxon>Sacoglossa</taxon>
        <taxon>Placobranchoidea</taxon>
        <taxon>Plakobranchidae</taxon>
        <taxon>Elysia</taxon>
    </lineage>
</organism>
<sequence>MGGWGGCVLEHIAICKLELDKFNEPSVTTRKVHREKTCVHMNTVRTGLSRRGGVGLGEPSVNYTNEDLSLSSVQLHLPSPGQCAQAGEQALHAVS</sequence>
<dbReference type="EMBL" id="BMAT01007723">
    <property type="protein sequence ID" value="GFR69767.1"/>
    <property type="molecule type" value="Genomic_DNA"/>
</dbReference>
<proteinExistence type="predicted"/>
<keyword evidence="2" id="KW-1185">Reference proteome</keyword>
<dbReference type="AlphaFoldDB" id="A0AAV4F969"/>
<protein>
    <submittedName>
        <fullName evidence="1">Uncharacterized protein</fullName>
    </submittedName>
</protein>
<dbReference type="Proteomes" id="UP000762676">
    <property type="component" value="Unassembled WGS sequence"/>
</dbReference>
<accession>A0AAV4F969</accession>